<protein>
    <submittedName>
        <fullName evidence="2">Uncharacterized protein</fullName>
    </submittedName>
</protein>
<reference evidence="2" key="1">
    <citation type="submission" date="2018-05" db="EMBL/GenBank/DDBJ databases">
        <authorList>
            <person name="Lanie J.A."/>
            <person name="Ng W.-L."/>
            <person name="Kazmierczak K.M."/>
            <person name="Andrzejewski T.M."/>
            <person name="Davidsen T.M."/>
            <person name="Wayne K.J."/>
            <person name="Tettelin H."/>
            <person name="Glass J.I."/>
            <person name="Rusch D."/>
            <person name="Podicherti R."/>
            <person name="Tsui H.-C.T."/>
            <person name="Winkler M.E."/>
        </authorList>
    </citation>
    <scope>NUCLEOTIDE SEQUENCE</scope>
</reference>
<gene>
    <name evidence="2" type="ORF">METZ01_LOCUS464697</name>
</gene>
<feature type="region of interest" description="Disordered" evidence="1">
    <location>
        <begin position="1"/>
        <end position="30"/>
    </location>
</feature>
<proteinExistence type="predicted"/>
<feature type="compositionally biased region" description="Basic residues" evidence="1">
    <location>
        <begin position="1"/>
        <end position="10"/>
    </location>
</feature>
<accession>A0A383AW95</accession>
<dbReference type="AlphaFoldDB" id="A0A383AW95"/>
<feature type="region of interest" description="Disordered" evidence="1">
    <location>
        <begin position="129"/>
        <end position="151"/>
    </location>
</feature>
<evidence type="ECO:0000313" key="2">
    <source>
        <dbReference type="EMBL" id="SVE11843.1"/>
    </source>
</evidence>
<evidence type="ECO:0000256" key="1">
    <source>
        <dbReference type="SAM" id="MobiDB-lite"/>
    </source>
</evidence>
<dbReference type="EMBL" id="UINC01195332">
    <property type="protein sequence ID" value="SVE11843.1"/>
    <property type="molecule type" value="Genomic_DNA"/>
</dbReference>
<organism evidence="2">
    <name type="scientific">marine metagenome</name>
    <dbReference type="NCBI Taxonomy" id="408172"/>
    <lineage>
        <taxon>unclassified sequences</taxon>
        <taxon>metagenomes</taxon>
        <taxon>ecological metagenomes</taxon>
    </lineage>
</organism>
<name>A0A383AW95_9ZZZZ</name>
<sequence length="151" mass="17430">MKRQQRKFRGARFTSKRDRKQRARKEISSNNYFDRAPSLASFHRGQVLHARVYFDDDPGTHKVRPVVFLREADRQVAEVLPAYSSRHSTRARSVQVRIAKRDCYLSLKPIRVGRVDLITSTREILPIPSQVQDEGSKKWRTPVGSTSGNPL</sequence>